<dbReference type="OrthoDB" id="4773000at2759"/>
<dbReference type="AlphaFoldDB" id="A0A067M0Y1"/>
<dbReference type="InParanoid" id="A0A067M0Y1"/>
<dbReference type="STRING" id="930990.A0A067M0Y1"/>
<dbReference type="EMBL" id="KL198081">
    <property type="protein sequence ID" value="KDQ09224.1"/>
    <property type="molecule type" value="Genomic_DNA"/>
</dbReference>
<keyword evidence="1" id="KW-0472">Membrane</keyword>
<proteinExistence type="predicted"/>
<dbReference type="Proteomes" id="UP000027195">
    <property type="component" value="Unassembled WGS sequence"/>
</dbReference>
<dbReference type="PANTHER" id="PTHR33112">
    <property type="entry name" value="DOMAIN PROTEIN, PUTATIVE-RELATED"/>
    <property type="match status" value="1"/>
</dbReference>
<keyword evidence="4" id="KW-1185">Reference proteome</keyword>
<feature type="transmembrane region" description="Helical" evidence="1">
    <location>
        <begin position="665"/>
        <end position="684"/>
    </location>
</feature>
<keyword evidence="1" id="KW-1133">Transmembrane helix</keyword>
<accession>A0A067M0Y1</accession>
<gene>
    <name evidence="3" type="ORF">BOTBODRAFT_191260</name>
</gene>
<dbReference type="InterPro" id="IPR010730">
    <property type="entry name" value="HET"/>
</dbReference>
<organism evidence="3 4">
    <name type="scientific">Botryobasidium botryosum (strain FD-172 SS1)</name>
    <dbReference type="NCBI Taxonomy" id="930990"/>
    <lineage>
        <taxon>Eukaryota</taxon>
        <taxon>Fungi</taxon>
        <taxon>Dikarya</taxon>
        <taxon>Basidiomycota</taxon>
        <taxon>Agaricomycotina</taxon>
        <taxon>Agaricomycetes</taxon>
        <taxon>Cantharellales</taxon>
        <taxon>Botryobasidiaceae</taxon>
        <taxon>Botryobasidium</taxon>
    </lineage>
</organism>
<feature type="domain" description="Heterokaryon incompatibility" evidence="2">
    <location>
        <begin position="95"/>
        <end position="183"/>
    </location>
</feature>
<name>A0A067M0Y1_BOTB1</name>
<feature type="transmembrane region" description="Helical" evidence="1">
    <location>
        <begin position="621"/>
        <end position="653"/>
    </location>
</feature>
<evidence type="ECO:0000313" key="4">
    <source>
        <dbReference type="Proteomes" id="UP000027195"/>
    </source>
</evidence>
<reference evidence="4" key="1">
    <citation type="journal article" date="2014" name="Proc. Natl. Acad. Sci. U.S.A.">
        <title>Extensive sampling of basidiomycete genomes demonstrates inadequacy of the white-rot/brown-rot paradigm for wood decay fungi.</title>
        <authorList>
            <person name="Riley R."/>
            <person name="Salamov A.A."/>
            <person name="Brown D.W."/>
            <person name="Nagy L.G."/>
            <person name="Floudas D."/>
            <person name="Held B.W."/>
            <person name="Levasseur A."/>
            <person name="Lombard V."/>
            <person name="Morin E."/>
            <person name="Otillar R."/>
            <person name="Lindquist E.A."/>
            <person name="Sun H."/>
            <person name="LaButti K.M."/>
            <person name="Schmutz J."/>
            <person name="Jabbour D."/>
            <person name="Luo H."/>
            <person name="Baker S.E."/>
            <person name="Pisabarro A.G."/>
            <person name="Walton J.D."/>
            <person name="Blanchette R.A."/>
            <person name="Henrissat B."/>
            <person name="Martin F."/>
            <person name="Cullen D."/>
            <person name="Hibbett D.S."/>
            <person name="Grigoriev I.V."/>
        </authorList>
    </citation>
    <scope>NUCLEOTIDE SEQUENCE [LARGE SCALE GENOMIC DNA]</scope>
    <source>
        <strain evidence="4">FD-172 SS1</strain>
    </source>
</reference>
<dbReference type="HOGENOM" id="CLU_299156_0_0_1"/>
<evidence type="ECO:0000259" key="2">
    <source>
        <dbReference type="Pfam" id="PF06985"/>
    </source>
</evidence>
<dbReference type="PANTHER" id="PTHR33112:SF16">
    <property type="entry name" value="HETEROKARYON INCOMPATIBILITY DOMAIN-CONTAINING PROTEIN"/>
    <property type="match status" value="1"/>
</dbReference>
<dbReference type="Pfam" id="PF06985">
    <property type="entry name" value="HET"/>
    <property type="match status" value="1"/>
</dbReference>
<evidence type="ECO:0000313" key="3">
    <source>
        <dbReference type="EMBL" id="KDQ09224.1"/>
    </source>
</evidence>
<protein>
    <recommendedName>
        <fullName evidence="2">Heterokaryon incompatibility domain-containing protein</fullName>
    </recommendedName>
</protein>
<sequence>MPLSVAIQELRTKAIQTMLLSQRHISEESPNNLANSIPPKVIIQISLGELARQSTPLDITSTATPERYRLVDCTQLIENRVLCISEFTHFPSVTYAAISYVWRGNGIGITSGAMGFSVRGAEGADPIGLEVLHDACMAAVACGAAYLWLDRLCIMQTNKQDKQWQIQEMHQLYSLCVTCIVVPGGLQRLVPLDEETQWIHRGWTLQEVVAPPIVAVLVSWTHGPGEVVSRYAGEDYHDDADEVGPNRSAILPLDWVLTACIVGHFWFGGGEQRVLMKAHLFGAQPFGTTSSQDDDAQRPRLPHAAALSFAIYRNFDPRDSNEMKFFCIWQSALMRTSSRPVDMVFSIMGLFGVILDTSAFSENDRIGATIALAREILKQGGQACWLGASFRLPPCPQLSTFPVFPRTSVAGKAFVSIADDLREVSEFMESEYPNDAALGPLPRGSIDEHGYHSFDAQAVCVVSTPSDGEFDALQADVPYDHPSHPTRMMAVDGSTWSIISEADAEKSQSRQSFAILIGFYNGMPASTTENNVRAMLVEEHKPNKFHPQPRRRRLRPQPASNADAYVPAISRTTIKMVQSPFSTPIEVESHRELHEYYVSQDNHTPLTLPNDDPTGVRAMTIAMFLACTGILFTFGHQCFCIASALSILTLLCVEDSAIRRALTGVGSFAIWLVVAVFRLLAFLMSSSAITDVFASSDGLKYTSPFEQEETAVSALGFPAEQEPVARYQAAMQAPAANRVSMLRPQAGSPDTPTPMPRLHLGASRFAAAALSRPAPLLFPAASTSAAATSHRTPIAPLTTALAFETPVARQETARPVYQPRAMPSSSSPCVRRTAVFGQIPSPSASSSSLRSPTAPRLKAPVFITPTVHGEEGQRPRAIPTPAATSRVMLDVSNTPAPHSPMAGGVVRSAEQIEADKRAFALMDAMNAILEEMRNEVIEFPEVVEAPRKKVKSSLLLKENIAPKDREANMAKRVPAYYGTRVARTRGARKGAGAGVSLAKDFRL</sequence>
<keyword evidence="1" id="KW-0812">Transmembrane</keyword>
<evidence type="ECO:0000256" key="1">
    <source>
        <dbReference type="SAM" id="Phobius"/>
    </source>
</evidence>